<name>A0A821M4X0_9BILA</name>
<dbReference type="EMBL" id="CAJOBG010116963">
    <property type="protein sequence ID" value="CAF4763047.1"/>
    <property type="molecule type" value="Genomic_DNA"/>
</dbReference>
<dbReference type="AlphaFoldDB" id="A0A821M4X0"/>
<comment type="caution">
    <text evidence="1">The sequence shown here is derived from an EMBL/GenBank/DDBJ whole genome shotgun (WGS) entry which is preliminary data.</text>
</comment>
<keyword evidence="2" id="KW-1185">Reference proteome</keyword>
<accession>A0A821M4X0</accession>
<evidence type="ECO:0000313" key="1">
    <source>
        <dbReference type="EMBL" id="CAF4763047.1"/>
    </source>
</evidence>
<gene>
    <name evidence="1" type="ORF">OVN521_LOCUS50559</name>
</gene>
<reference evidence="1" key="1">
    <citation type="submission" date="2021-02" db="EMBL/GenBank/DDBJ databases">
        <authorList>
            <person name="Nowell W R."/>
        </authorList>
    </citation>
    <scope>NUCLEOTIDE SEQUENCE</scope>
</reference>
<organism evidence="1 2">
    <name type="scientific">Rotaria magnacalcarata</name>
    <dbReference type="NCBI Taxonomy" id="392030"/>
    <lineage>
        <taxon>Eukaryota</taxon>
        <taxon>Metazoa</taxon>
        <taxon>Spiralia</taxon>
        <taxon>Gnathifera</taxon>
        <taxon>Rotifera</taxon>
        <taxon>Eurotatoria</taxon>
        <taxon>Bdelloidea</taxon>
        <taxon>Philodinida</taxon>
        <taxon>Philodinidae</taxon>
        <taxon>Rotaria</taxon>
    </lineage>
</organism>
<protein>
    <submittedName>
        <fullName evidence="1">Uncharacterized protein</fullName>
    </submittedName>
</protein>
<feature type="non-terminal residue" evidence="1">
    <location>
        <position position="73"/>
    </location>
</feature>
<sequence>MLFEPSERFSQKPILLPNALIEVKNRQTHITVVNTTNRPYTLSSKTCLGTVSSSSLICTIPSSQCSQSIHHTS</sequence>
<evidence type="ECO:0000313" key="2">
    <source>
        <dbReference type="Proteomes" id="UP000663866"/>
    </source>
</evidence>
<dbReference type="Proteomes" id="UP000663866">
    <property type="component" value="Unassembled WGS sequence"/>
</dbReference>
<proteinExistence type="predicted"/>